<dbReference type="GO" id="GO:0006281">
    <property type="term" value="P:DNA repair"/>
    <property type="evidence" value="ECO:0007669"/>
    <property type="project" value="TreeGrafter"/>
</dbReference>
<dbReference type="PANTHER" id="PTHR12083">
    <property type="entry name" value="BIFUNCTIONAL POLYNUCLEOTIDE PHOSPHATASE/KINASE"/>
    <property type="match status" value="1"/>
</dbReference>
<feature type="region of interest" description="Disordered" evidence="1">
    <location>
        <begin position="65"/>
        <end position="200"/>
    </location>
</feature>
<dbReference type="EMBL" id="MDYQ01000026">
    <property type="protein sequence ID" value="PRP86814.1"/>
    <property type="molecule type" value="Genomic_DNA"/>
</dbReference>
<feature type="compositionally biased region" description="Basic and acidic residues" evidence="1">
    <location>
        <begin position="67"/>
        <end position="115"/>
    </location>
</feature>
<feature type="compositionally biased region" description="Acidic residues" evidence="1">
    <location>
        <begin position="179"/>
        <end position="199"/>
    </location>
</feature>
<dbReference type="InterPro" id="IPR027417">
    <property type="entry name" value="P-loop_NTPase"/>
</dbReference>
<dbReference type="GO" id="GO:0046403">
    <property type="term" value="F:polynucleotide 3'-phosphatase activity"/>
    <property type="evidence" value="ECO:0007669"/>
    <property type="project" value="TreeGrafter"/>
</dbReference>
<keyword evidence="2" id="KW-0808">Transferase</keyword>
<dbReference type="SUPFAM" id="SSF52540">
    <property type="entry name" value="P-loop containing nucleoside triphosphate hydrolases"/>
    <property type="match status" value="1"/>
</dbReference>
<gene>
    <name evidence="2" type="ORF">PROFUN_05031</name>
</gene>
<dbReference type="AlphaFoldDB" id="A0A2P6NS75"/>
<dbReference type="Gene3D" id="3.40.50.300">
    <property type="entry name" value="P-loop containing nucleotide triphosphate hydrolases"/>
    <property type="match status" value="1"/>
</dbReference>
<dbReference type="NCBIfam" id="TIGR01662">
    <property type="entry name" value="HAD-SF-IIIA"/>
    <property type="match status" value="1"/>
</dbReference>
<feature type="compositionally biased region" description="Basic and acidic residues" evidence="1">
    <location>
        <begin position="136"/>
        <end position="153"/>
    </location>
</feature>
<name>A0A2P6NS75_9EUKA</name>
<reference evidence="2 3" key="1">
    <citation type="journal article" date="2018" name="Genome Biol. Evol.">
        <title>Multiple Roots of Fruiting Body Formation in Amoebozoa.</title>
        <authorList>
            <person name="Hillmann F."/>
            <person name="Forbes G."/>
            <person name="Novohradska S."/>
            <person name="Ferling I."/>
            <person name="Riege K."/>
            <person name="Groth M."/>
            <person name="Westermann M."/>
            <person name="Marz M."/>
            <person name="Spaller T."/>
            <person name="Winckler T."/>
            <person name="Schaap P."/>
            <person name="Glockner G."/>
        </authorList>
    </citation>
    <scope>NUCLEOTIDE SEQUENCE [LARGE SCALE GENOMIC DNA]</scope>
    <source>
        <strain evidence="2 3">Jena</strain>
    </source>
</reference>
<keyword evidence="2" id="KW-0418">Kinase</keyword>
<dbReference type="Pfam" id="PF08645">
    <property type="entry name" value="PNK3P"/>
    <property type="match status" value="1"/>
</dbReference>
<dbReference type="NCBIfam" id="TIGR01664">
    <property type="entry name" value="DNA-3'-Pase"/>
    <property type="match status" value="1"/>
</dbReference>
<evidence type="ECO:0000313" key="2">
    <source>
        <dbReference type="EMBL" id="PRP86814.1"/>
    </source>
</evidence>
<keyword evidence="3" id="KW-1185">Reference proteome</keyword>
<comment type="caution">
    <text evidence="2">The sequence shown here is derived from an EMBL/GenBank/DDBJ whole genome shotgun (WGS) entry which is preliminary data.</text>
</comment>
<dbReference type="InterPro" id="IPR036412">
    <property type="entry name" value="HAD-like_sf"/>
</dbReference>
<dbReference type="InterPro" id="IPR013954">
    <property type="entry name" value="PNK3P"/>
</dbReference>
<organism evidence="2 3">
    <name type="scientific">Planoprotostelium fungivorum</name>
    <dbReference type="NCBI Taxonomy" id="1890364"/>
    <lineage>
        <taxon>Eukaryota</taxon>
        <taxon>Amoebozoa</taxon>
        <taxon>Evosea</taxon>
        <taxon>Variosea</taxon>
        <taxon>Cavosteliida</taxon>
        <taxon>Cavosteliaceae</taxon>
        <taxon>Planoprotostelium</taxon>
    </lineage>
</organism>
<dbReference type="SUPFAM" id="SSF56784">
    <property type="entry name" value="HAD-like"/>
    <property type="match status" value="1"/>
</dbReference>
<proteinExistence type="predicted"/>
<dbReference type="InterPro" id="IPR023214">
    <property type="entry name" value="HAD_sf"/>
</dbReference>
<evidence type="ECO:0000313" key="3">
    <source>
        <dbReference type="Proteomes" id="UP000241769"/>
    </source>
</evidence>
<dbReference type="InterPro" id="IPR006549">
    <property type="entry name" value="HAD-SF_hydro_IIIA"/>
</dbReference>
<dbReference type="OrthoDB" id="19045at2759"/>
<dbReference type="FunCoup" id="A0A2P6NS75">
    <property type="interactions" value="329"/>
</dbReference>
<accession>A0A2P6NS75</accession>
<dbReference type="InParanoid" id="A0A2P6NS75"/>
<dbReference type="STRING" id="1890364.A0A2P6NS75"/>
<dbReference type="InterPro" id="IPR006551">
    <property type="entry name" value="Polynucleotide_phosphatase"/>
</dbReference>
<dbReference type="FunFam" id="3.40.50.300:FF:000737">
    <property type="entry name" value="Bifunctional polynucleotide phosphatase/kinase"/>
    <property type="match status" value="1"/>
</dbReference>
<dbReference type="FunFam" id="3.40.50.1000:FF:000078">
    <property type="entry name" value="Bifunctional polynucleotide phosphatase/kinase"/>
    <property type="match status" value="1"/>
</dbReference>
<sequence length="602" mass="68218">MPIKRKSEAAGTSAEDLTIPELKDKIKELGFDCGVRRPFYGPSIDSPQQLRLKKDLIKVYKDALQGKGDKLEETAEEEKPAPKKGAEKKAPASKSTKETKKPAAKKAEPKKVQKQEEEEEEEEETPAEAPKKKKAKKEESQTTKAKKDQRDEINGDAPMEVEEKRPTRAAKQTKAAPKEDDEEEEGEEEQEDDEADQDESIQSNIYHHTLAKKSNPTSMTGENGLQWRQLKSLLILDSDEIKGSKKIIGFDMDSTLIETKNPKTNRGFPTGRKDWVWLYGQKVVDKLKEDHEKGYKIVIFTNQAGIKKGNTKREHIEGKIIDLSEELGFPIQAFAASTEDIFRKPNATMWDYMIKHHNQGIVPDLSKCKYVGDAAGRPKRGSKKKDFSCGDRAFAHNIGITFETPEQYFLGEGADENFDWGSEEPQEIIDRYEGKAEPTEKDLGITGEQELVVLVGRPASGKSTFAKRYFVPKGYVWANNDKFKGNSKKVIQLAKASLAEGKSVVVDNTNPSTTKRAELIELAGDIPVRCFYIDTPKDIVEHMNLYRERVASVRRIPDVAYRMYEKSFEEPTKEEGFTSVTKIDFFPQFPTEEHKRLFLQRT</sequence>
<dbReference type="GO" id="GO:0046404">
    <property type="term" value="F:ATP-dependent polydeoxyribonucleotide 5'-hydroxyl-kinase activity"/>
    <property type="evidence" value="ECO:0007669"/>
    <property type="project" value="TreeGrafter"/>
</dbReference>
<dbReference type="Pfam" id="PF13671">
    <property type="entry name" value="AAA_33"/>
    <property type="match status" value="1"/>
</dbReference>
<protein>
    <submittedName>
        <fullName evidence="2">Bifunctional polynucleotide phosphatase/kinase-like</fullName>
    </submittedName>
</protein>
<feature type="compositionally biased region" description="Acidic residues" evidence="1">
    <location>
        <begin position="116"/>
        <end position="126"/>
    </location>
</feature>
<dbReference type="GO" id="GO:0003690">
    <property type="term" value="F:double-stranded DNA binding"/>
    <property type="evidence" value="ECO:0007669"/>
    <property type="project" value="TreeGrafter"/>
</dbReference>
<dbReference type="PANTHER" id="PTHR12083:SF9">
    <property type="entry name" value="BIFUNCTIONAL POLYNUCLEOTIDE PHOSPHATASE_KINASE"/>
    <property type="match status" value="1"/>
</dbReference>
<evidence type="ECO:0000256" key="1">
    <source>
        <dbReference type="SAM" id="MobiDB-lite"/>
    </source>
</evidence>
<dbReference type="Gene3D" id="3.40.50.1000">
    <property type="entry name" value="HAD superfamily/HAD-like"/>
    <property type="match status" value="1"/>
</dbReference>
<dbReference type="Proteomes" id="UP000241769">
    <property type="component" value="Unassembled WGS sequence"/>
</dbReference>